<protein>
    <submittedName>
        <fullName evidence="1">Uncharacterized protein</fullName>
    </submittedName>
</protein>
<dbReference type="AlphaFoldDB" id="A0A6V7X9E4"/>
<comment type="caution">
    <text evidence="1">The sequence shown here is derived from an EMBL/GenBank/DDBJ whole genome shotgun (WGS) entry which is preliminary data.</text>
</comment>
<dbReference type="Proteomes" id="UP000580250">
    <property type="component" value="Unassembled WGS sequence"/>
</dbReference>
<organism evidence="1 2">
    <name type="scientific">Meloidogyne enterolobii</name>
    <name type="common">Root-knot nematode worm</name>
    <name type="synonym">Meloidogyne mayaguensis</name>
    <dbReference type="NCBI Taxonomy" id="390850"/>
    <lineage>
        <taxon>Eukaryota</taxon>
        <taxon>Metazoa</taxon>
        <taxon>Ecdysozoa</taxon>
        <taxon>Nematoda</taxon>
        <taxon>Chromadorea</taxon>
        <taxon>Rhabditida</taxon>
        <taxon>Tylenchina</taxon>
        <taxon>Tylenchomorpha</taxon>
        <taxon>Tylenchoidea</taxon>
        <taxon>Meloidogynidae</taxon>
        <taxon>Meloidogyninae</taxon>
        <taxon>Meloidogyne</taxon>
    </lineage>
</organism>
<evidence type="ECO:0000313" key="1">
    <source>
        <dbReference type="EMBL" id="CAD2195792.1"/>
    </source>
</evidence>
<name>A0A6V7X9E4_MELEN</name>
<gene>
    <name evidence="1" type="ORF">MENT_LOCUS48905</name>
</gene>
<reference evidence="1 2" key="1">
    <citation type="submission" date="2020-08" db="EMBL/GenBank/DDBJ databases">
        <authorList>
            <person name="Koutsovoulos G."/>
            <person name="Danchin GJ E."/>
        </authorList>
    </citation>
    <scope>NUCLEOTIDE SEQUENCE [LARGE SCALE GENOMIC DNA]</scope>
</reference>
<proteinExistence type="predicted"/>
<sequence length="78" mass="8960">MLLPLIASFILREGIKKKETGNANWERNCEGYLYKCEWYKARGEYVGNGGGNGQNRMNDGWMSLLPTIFSTFNAFLQF</sequence>
<evidence type="ECO:0000313" key="2">
    <source>
        <dbReference type="Proteomes" id="UP000580250"/>
    </source>
</evidence>
<accession>A0A6V7X9E4</accession>
<dbReference type="EMBL" id="CAJEWN010001245">
    <property type="protein sequence ID" value="CAD2195792.1"/>
    <property type="molecule type" value="Genomic_DNA"/>
</dbReference>